<dbReference type="EMBL" id="OGVC01000005">
    <property type="protein sequence ID" value="SPC37041.1"/>
    <property type="molecule type" value="Genomic_DNA"/>
</dbReference>
<dbReference type="Proteomes" id="UP000238739">
    <property type="component" value="Unassembled WGS sequence"/>
</dbReference>
<dbReference type="RefSeq" id="WP_106483034.1">
    <property type="nucleotide sequence ID" value="NZ_CBCPIL010000015.1"/>
</dbReference>
<name>A0A2N9DTW2_9LACO</name>
<sequence>MKNVKELNPTELQKISGGGLGQCMMDSYGHAIEGWSVGGWFHPVAGAVTGLANQALHIKKDCMR</sequence>
<protein>
    <submittedName>
        <fullName evidence="1">Uncharacterized protein</fullName>
    </submittedName>
</protein>
<evidence type="ECO:0000313" key="1">
    <source>
        <dbReference type="EMBL" id="SPC37041.1"/>
    </source>
</evidence>
<accession>A0A2N9DTW2</accession>
<keyword evidence="2" id="KW-1185">Reference proteome</keyword>
<dbReference type="AlphaFoldDB" id="A0A2N9DTW2"/>
<reference evidence="1" key="1">
    <citation type="submission" date="2018-01" db="EMBL/GenBank/DDBJ databases">
        <authorList>
            <person name="Chaillou S."/>
        </authorList>
    </citation>
    <scope>NUCLEOTIDE SEQUENCE [LARGE SCALE GENOMIC DNA]</scope>
    <source>
        <strain evidence="1">MFPC41A2801</strain>
    </source>
</reference>
<evidence type="ECO:0000313" key="2">
    <source>
        <dbReference type="Proteomes" id="UP000238739"/>
    </source>
</evidence>
<organism evidence="1 2">
    <name type="scientific">Latilactobacillus fuchuensis</name>
    <dbReference type="NCBI Taxonomy" id="164393"/>
    <lineage>
        <taxon>Bacteria</taxon>
        <taxon>Bacillati</taxon>
        <taxon>Bacillota</taxon>
        <taxon>Bacilli</taxon>
        <taxon>Lactobacillales</taxon>
        <taxon>Lactobacillaceae</taxon>
        <taxon>Latilactobacillus</taxon>
    </lineage>
</organism>
<proteinExistence type="predicted"/>
<comment type="caution">
    <text evidence="1">The sequence shown here is derived from an EMBL/GenBank/DDBJ whole genome shotgun (WGS) entry which is preliminary data.</text>
</comment>
<gene>
    <name evidence="1" type="ORF">LFUMFP_130130</name>
</gene>